<dbReference type="PANTHER" id="PTHR18921:SF2">
    <property type="entry name" value="THYROID RECEPTOR-INTERACTING PROTEIN 11"/>
    <property type="match status" value="1"/>
</dbReference>
<evidence type="ECO:0000256" key="4">
    <source>
        <dbReference type="SAM" id="Coils"/>
    </source>
</evidence>
<feature type="coiled-coil region" evidence="4">
    <location>
        <begin position="244"/>
        <end position="339"/>
    </location>
</feature>
<dbReference type="AlphaFoldDB" id="A0A158PJY6"/>
<dbReference type="GO" id="GO:0007030">
    <property type="term" value="P:Golgi organization"/>
    <property type="evidence" value="ECO:0007669"/>
    <property type="project" value="TreeGrafter"/>
</dbReference>
<dbReference type="GO" id="GO:0031267">
    <property type="term" value="F:small GTPase binding"/>
    <property type="evidence" value="ECO:0007669"/>
    <property type="project" value="TreeGrafter"/>
</dbReference>
<gene>
    <name evidence="6" type="ORF">ACOC_LOCUS9378</name>
</gene>
<proteinExistence type="predicted"/>
<feature type="coiled-coil region" evidence="4">
    <location>
        <begin position="376"/>
        <end position="424"/>
    </location>
</feature>
<reference evidence="8" key="1">
    <citation type="submission" date="2016-04" db="UniProtKB">
        <authorList>
            <consortium name="WormBaseParasite"/>
        </authorList>
    </citation>
    <scope>IDENTIFICATION</scope>
</reference>
<dbReference type="WBParaSite" id="ACOC_0000937701-mRNA-1">
    <property type="protein sequence ID" value="ACOC_0000937701-mRNA-1"/>
    <property type="gene ID" value="ACOC_0000937701"/>
</dbReference>
<feature type="region of interest" description="Disordered" evidence="5">
    <location>
        <begin position="619"/>
        <end position="647"/>
    </location>
</feature>
<accession>A0A158PJY6</accession>
<feature type="compositionally biased region" description="Polar residues" evidence="5">
    <location>
        <begin position="634"/>
        <end position="647"/>
    </location>
</feature>
<reference evidence="6 7" key="2">
    <citation type="submission" date="2018-11" db="EMBL/GenBank/DDBJ databases">
        <authorList>
            <consortium name="Pathogen Informatics"/>
        </authorList>
    </citation>
    <scope>NUCLEOTIDE SEQUENCE [LARGE SCALE GENOMIC DNA]</scope>
    <source>
        <strain evidence="6 7">Costa Rica</strain>
    </source>
</reference>
<dbReference type="OrthoDB" id="425925at2759"/>
<evidence type="ECO:0000256" key="3">
    <source>
        <dbReference type="ARBA" id="ARBA00023054"/>
    </source>
</evidence>
<name>A0A158PJY6_ANGCS</name>
<evidence type="ECO:0000256" key="5">
    <source>
        <dbReference type="SAM" id="MobiDB-lite"/>
    </source>
</evidence>
<protein>
    <submittedName>
        <fullName evidence="8">GRIP domain-containing protein</fullName>
    </submittedName>
</protein>
<dbReference type="GO" id="GO:0006888">
    <property type="term" value="P:endoplasmic reticulum to Golgi vesicle-mediated transport"/>
    <property type="evidence" value="ECO:0007669"/>
    <property type="project" value="TreeGrafter"/>
</dbReference>
<feature type="coiled-coil region" evidence="4">
    <location>
        <begin position="461"/>
        <end position="537"/>
    </location>
</feature>
<dbReference type="GO" id="GO:0005794">
    <property type="term" value="C:Golgi apparatus"/>
    <property type="evidence" value="ECO:0007669"/>
    <property type="project" value="UniProtKB-SubCell"/>
</dbReference>
<dbReference type="EMBL" id="UYYA01004287">
    <property type="protein sequence ID" value="VDM60963.1"/>
    <property type="molecule type" value="Genomic_DNA"/>
</dbReference>
<keyword evidence="2" id="KW-0333">Golgi apparatus</keyword>
<dbReference type="STRING" id="334426.A0A158PJY6"/>
<keyword evidence="7" id="KW-1185">Reference proteome</keyword>
<evidence type="ECO:0000256" key="2">
    <source>
        <dbReference type="ARBA" id="ARBA00023034"/>
    </source>
</evidence>
<dbReference type="OMA" id="REHLMIV"/>
<dbReference type="Proteomes" id="UP000267027">
    <property type="component" value="Unassembled WGS sequence"/>
</dbReference>
<dbReference type="Gene3D" id="1.10.287.1490">
    <property type="match status" value="1"/>
</dbReference>
<evidence type="ECO:0000313" key="7">
    <source>
        <dbReference type="Proteomes" id="UP000267027"/>
    </source>
</evidence>
<feature type="coiled-coil region" evidence="4">
    <location>
        <begin position="874"/>
        <end position="908"/>
    </location>
</feature>
<organism evidence="8">
    <name type="scientific">Angiostrongylus costaricensis</name>
    <name type="common">Nematode worm</name>
    <dbReference type="NCBI Taxonomy" id="334426"/>
    <lineage>
        <taxon>Eukaryota</taxon>
        <taxon>Metazoa</taxon>
        <taxon>Ecdysozoa</taxon>
        <taxon>Nematoda</taxon>
        <taxon>Chromadorea</taxon>
        <taxon>Rhabditida</taxon>
        <taxon>Rhabditina</taxon>
        <taxon>Rhabditomorpha</taxon>
        <taxon>Strongyloidea</taxon>
        <taxon>Metastrongylidae</taxon>
        <taxon>Angiostrongylus</taxon>
    </lineage>
</organism>
<feature type="coiled-coil region" evidence="4">
    <location>
        <begin position="12"/>
        <end position="155"/>
    </location>
</feature>
<sequence>MSWFRNLQGQLSELANEVLNEATDDVVDAESELQVANRKLSETERLLIAERSKVKKLEERLHEQEQLLSASHAEMDVVAERHRTMILTRDDEIKKLKTELERLQLNPWSESDGDSGTMEQTIMDLQREASTKKLEERLEEERRQKEAEIASLVESHSRSMNEMKEMYEERIFALEGVASSSTSNTDLLDAVLLEKEELLETKRKLEGLVRQRESACPSTTNASATSNICDDRLEVLDLVEGSDVTDLEEKLRDTKTELTQLRAACSEMESKILEYGSLKIQHEELAQAYNDLNEEFDKYKETTASNTQDNNNQDLTRRIDLLKANLIEYEERYEMCKRENLETVAQLERLTGEFERLKTGFADVREQKDSNITGEMGRLQTALEQAKQDRDRLRADVDKFRSAIEGIDVELDTLRASNRQLSQENAELLGVIGRLLVEESRLLSEVNAHLKKQEETDSKKLQLLEEKIALLENHREVSLRKLQKEDSTENSQIAVTQSNTEEVSALTEQLREALAANAEKTEECEKLRQQTDDLEKEVTVRQSCVDEMIAQTNVLQVQLQIAAETNMQLKQQILEKDRSLNLINEKLSRTQPESNDLASHVEPLRSSALDANKFQVPEVPDHSMLNGNGEELCDTTSPKSDNEQSSVLAHDVKPGKALNEYIERLELECSQLKQASAQSDEIIREKTKIVETLTMENEQLRQLTTQKHAESVSYFGRLEAAFQQTAFLEKKLAEKDENVAEALKEERESREKLSRELQRLREHLILVEETSTTEAVEAEKRETELRERIKQLQSSIVAADTDSAKTAESMRNELSSLQERVVVAEESAGDWKSRYEEEKRLHWETSDALASLQVVVRELSADHEREAAVASHRNVQLQEKIRELTVTVESLRADIERLSLDKQTVEDLLEYAKSSINARQKIVEDLEVQLEEARAFTRKSSETYHIDDVTLRQLFLSYFTAPADKRADIAMLLASILQYPPEDVQKVRQAVCGTTRNATPSGGISLAEQFIRFLENESESATTAPHLPVAPRGLTPGPSIIPPQIFSLAPSQPSSLDSVLK</sequence>
<evidence type="ECO:0000313" key="8">
    <source>
        <dbReference type="WBParaSite" id="ACOC_0000937701-mRNA-1"/>
    </source>
</evidence>
<comment type="subcellular location">
    <subcellularLocation>
        <location evidence="1">Golgi apparatus</location>
    </subcellularLocation>
</comment>
<dbReference type="PANTHER" id="PTHR18921">
    <property type="entry name" value="MYOSIN HEAVY CHAIN - RELATED"/>
    <property type="match status" value="1"/>
</dbReference>
<evidence type="ECO:0000256" key="1">
    <source>
        <dbReference type="ARBA" id="ARBA00004555"/>
    </source>
</evidence>
<keyword evidence="3 4" id="KW-0175">Coiled coil</keyword>
<feature type="coiled-coil region" evidence="4">
    <location>
        <begin position="655"/>
        <end position="827"/>
    </location>
</feature>
<evidence type="ECO:0000313" key="6">
    <source>
        <dbReference type="EMBL" id="VDM60963.1"/>
    </source>
</evidence>